<dbReference type="InterPro" id="IPR045864">
    <property type="entry name" value="aa-tRNA-synth_II/BPL/LPL"/>
</dbReference>
<protein>
    <recommendedName>
        <fullName evidence="7">Asparagine--tRNA ligase</fullName>
        <ecNumber evidence="7">6.1.1.22</ecNumber>
    </recommendedName>
    <alternativeName>
        <fullName evidence="7">Asparaginyl-tRNA synthetase</fullName>
        <shortName evidence="7">AsnRS</shortName>
    </alternativeName>
</protein>
<comment type="similarity">
    <text evidence="1 7">Belongs to the class-II aminoacyl-tRNA synthetase family.</text>
</comment>
<evidence type="ECO:0000256" key="5">
    <source>
        <dbReference type="ARBA" id="ARBA00022917"/>
    </source>
</evidence>
<dbReference type="Pfam" id="PF00152">
    <property type="entry name" value="tRNA-synt_2"/>
    <property type="match status" value="1"/>
</dbReference>
<dbReference type="InterPro" id="IPR006195">
    <property type="entry name" value="aa-tRNA-synth_II"/>
</dbReference>
<evidence type="ECO:0000259" key="8">
    <source>
        <dbReference type="PROSITE" id="PS50862"/>
    </source>
</evidence>
<name>A0A5B9PCF1_9BACT</name>
<sequence length="475" mass="53952">MTLNQNKTPMNRTSVKAARLESSIGNTAKVSGWVRTRRDSKAGFSFIEINDGSCQGNIQIIAPGELANYEDDIKRLTAGCSITAVGEIKESGGKGQATEILASEIVIHGWADPETYPLQKKRHSMEKLREWAHLRPRTNTFGAVARVRNSITNSIHQFFQEDGFLYVNTPVITASDCEGAGEMFQVTTMDMEHIAKQQIEKLNYKFDFFDKPSFLTVSGQLEAETYACSLGKVYTFGPTFRAENSNTSRHLAEFWMVEPEVAFNELTDNMDLAEAFLKRMFADALKNCGDDMQFFNDRIDPDKALISNLESIIGSEFVRLPYTEAVEILENCGQKFEYPVDWGTDLQSEHERFLTEQHFKKPVILFDYPRSIKPFYMYCNDDEKTVRAMDVLVPGVGEIIGGSQREHRLDVLEGRMKEQELDIEEYWWYTDLRKYGTVPHAGFGLGLERAVQFATSMSNIRDVIPFPRTPGNADF</sequence>
<evidence type="ECO:0000313" key="10">
    <source>
        <dbReference type="Proteomes" id="UP000322214"/>
    </source>
</evidence>
<dbReference type="NCBIfam" id="TIGR00457">
    <property type="entry name" value="asnS"/>
    <property type="match status" value="1"/>
</dbReference>
<dbReference type="Gene3D" id="2.40.50.140">
    <property type="entry name" value="Nucleic acid-binding proteins"/>
    <property type="match status" value="1"/>
</dbReference>
<dbReference type="STRING" id="980251.GCA_001642875_03069"/>
<dbReference type="GO" id="GO:0005524">
    <property type="term" value="F:ATP binding"/>
    <property type="evidence" value="ECO:0007669"/>
    <property type="project" value="UniProtKB-UniRule"/>
</dbReference>
<dbReference type="PROSITE" id="PS50862">
    <property type="entry name" value="AA_TRNA_LIGASE_II"/>
    <property type="match status" value="1"/>
</dbReference>
<evidence type="ECO:0000256" key="3">
    <source>
        <dbReference type="ARBA" id="ARBA00022741"/>
    </source>
</evidence>
<comment type="subcellular location">
    <subcellularLocation>
        <location evidence="7">Cytoplasm</location>
    </subcellularLocation>
</comment>
<keyword evidence="10" id="KW-1185">Reference proteome</keyword>
<dbReference type="SUPFAM" id="SSF55681">
    <property type="entry name" value="Class II aaRS and biotin synthetases"/>
    <property type="match status" value="1"/>
</dbReference>
<comment type="subunit">
    <text evidence="7">Homodimer.</text>
</comment>
<dbReference type="EMBL" id="CP042912">
    <property type="protein sequence ID" value="QEG20781.1"/>
    <property type="molecule type" value="Genomic_DNA"/>
</dbReference>
<dbReference type="Pfam" id="PF01336">
    <property type="entry name" value="tRNA_anti-codon"/>
    <property type="match status" value="1"/>
</dbReference>
<dbReference type="AlphaFoldDB" id="A0A5B9PCF1"/>
<organism evidence="9 10">
    <name type="scientific">Mariniblastus fucicola</name>
    <dbReference type="NCBI Taxonomy" id="980251"/>
    <lineage>
        <taxon>Bacteria</taxon>
        <taxon>Pseudomonadati</taxon>
        <taxon>Planctomycetota</taxon>
        <taxon>Planctomycetia</taxon>
        <taxon>Pirellulales</taxon>
        <taxon>Pirellulaceae</taxon>
        <taxon>Mariniblastus</taxon>
    </lineage>
</organism>
<evidence type="ECO:0000256" key="1">
    <source>
        <dbReference type="ARBA" id="ARBA00008226"/>
    </source>
</evidence>
<proteinExistence type="inferred from homology"/>
<evidence type="ECO:0000256" key="7">
    <source>
        <dbReference type="HAMAP-Rule" id="MF_00534"/>
    </source>
</evidence>
<dbReference type="InterPro" id="IPR012340">
    <property type="entry name" value="NA-bd_OB-fold"/>
</dbReference>
<dbReference type="NCBIfam" id="NF003037">
    <property type="entry name" value="PRK03932.1"/>
    <property type="match status" value="1"/>
</dbReference>
<dbReference type="Proteomes" id="UP000322214">
    <property type="component" value="Chromosome"/>
</dbReference>
<comment type="catalytic activity">
    <reaction evidence="7">
        <text>tRNA(Asn) + L-asparagine + ATP = L-asparaginyl-tRNA(Asn) + AMP + diphosphate + H(+)</text>
        <dbReference type="Rhea" id="RHEA:11180"/>
        <dbReference type="Rhea" id="RHEA-COMP:9659"/>
        <dbReference type="Rhea" id="RHEA-COMP:9674"/>
        <dbReference type="ChEBI" id="CHEBI:15378"/>
        <dbReference type="ChEBI" id="CHEBI:30616"/>
        <dbReference type="ChEBI" id="CHEBI:33019"/>
        <dbReference type="ChEBI" id="CHEBI:58048"/>
        <dbReference type="ChEBI" id="CHEBI:78442"/>
        <dbReference type="ChEBI" id="CHEBI:78515"/>
        <dbReference type="ChEBI" id="CHEBI:456215"/>
        <dbReference type="EC" id="6.1.1.22"/>
    </reaction>
</comment>
<dbReference type="SUPFAM" id="SSF50249">
    <property type="entry name" value="Nucleic acid-binding proteins"/>
    <property type="match status" value="1"/>
</dbReference>
<evidence type="ECO:0000256" key="2">
    <source>
        <dbReference type="ARBA" id="ARBA00022598"/>
    </source>
</evidence>
<dbReference type="GO" id="GO:0004816">
    <property type="term" value="F:asparagine-tRNA ligase activity"/>
    <property type="evidence" value="ECO:0007669"/>
    <property type="project" value="UniProtKB-UniRule"/>
</dbReference>
<dbReference type="PANTHER" id="PTHR22594">
    <property type="entry name" value="ASPARTYL/LYSYL-TRNA SYNTHETASE"/>
    <property type="match status" value="1"/>
</dbReference>
<feature type="domain" description="Aminoacyl-transfer RNA synthetases class-II family profile" evidence="8">
    <location>
        <begin position="146"/>
        <end position="465"/>
    </location>
</feature>
<keyword evidence="3 7" id="KW-0547">Nucleotide-binding</keyword>
<dbReference type="EC" id="6.1.1.22" evidence="7"/>
<dbReference type="GO" id="GO:0006421">
    <property type="term" value="P:asparaginyl-tRNA aminoacylation"/>
    <property type="evidence" value="ECO:0007669"/>
    <property type="project" value="UniProtKB-UniRule"/>
</dbReference>
<keyword evidence="4 7" id="KW-0067">ATP-binding</keyword>
<gene>
    <name evidence="7 9" type="primary">asnS</name>
    <name evidence="9" type="ORF">MFFC18_06320</name>
</gene>
<dbReference type="PRINTS" id="PR01042">
    <property type="entry name" value="TRNASYNTHASP"/>
</dbReference>
<dbReference type="InterPro" id="IPR002312">
    <property type="entry name" value="Asp/Asn-tRNA-synth_IIb"/>
</dbReference>
<keyword evidence="5 7" id="KW-0648">Protein biosynthesis</keyword>
<evidence type="ECO:0000313" key="9">
    <source>
        <dbReference type="EMBL" id="QEG20781.1"/>
    </source>
</evidence>
<dbReference type="HAMAP" id="MF_00534">
    <property type="entry name" value="Asn_tRNA_synth"/>
    <property type="match status" value="1"/>
</dbReference>
<dbReference type="Gene3D" id="3.30.930.10">
    <property type="entry name" value="Bira Bifunctional Protein, Domain 2"/>
    <property type="match status" value="1"/>
</dbReference>
<keyword evidence="7" id="KW-0963">Cytoplasm</keyword>
<dbReference type="GO" id="GO:0003676">
    <property type="term" value="F:nucleic acid binding"/>
    <property type="evidence" value="ECO:0007669"/>
    <property type="project" value="InterPro"/>
</dbReference>
<dbReference type="FunFam" id="3.30.930.10:FF:000016">
    <property type="entry name" value="Asparagine--tRNA ligase"/>
    <property type="match status" value="1"/>
</dbReference>
<dbReference type="KEGG" id="mff:MFFC18_06320"/>
<keyword evidence="2 7" id="KW-0436">Ligase</keyword>
<evidence type="ECO:0000256" key="6">
    <source>
        <dbReference type="ARBA" id="ARBA00023146"/>
    </source>
</evidence>
<dbReference type="InterPro" id="IPR004365">
    <property type="entry name" value="NA-bd_OB_tRNA"/>
</dbReference>
<dbReference type="InterPro" id="IPR004522">
    <property type="entry name" value="Asn-tRNA-ligase"/>
</dbReference>
<dbReference type="CDD" id="cd04318">
    <property type="entry name" value="EcAsnRS_like_N"/>
    <property type="match status" value="1"/>
</dbReference>
<keyword evidence="6 7" id="KW-0030">Aminoacyl-tRNA synthetase</keyword>
<dbReference type="InterPro" id="IPR004364">
    <property type="entry name" value="Aa-tRNA-synt_II"/>
</dbReference>
<reference evidence="9 10" key="1">
    <citation type="submission" date="2019-08" db="EMBL/GenBank/DDBJ databases">
        <title>Deep-cultivation of Planctomycetes and their phenomic and genomic characterization uncovers novel biology.</title>
        <authorList>
            <person name="Wiegand S."/>
            <person name="Jogler M."/>
            <person name="Boedeker C."/>
            <person name="Pinto D."/>
            <person name="Vollmers J."/>
            <person name="Rivas-Marin E."/>
            <person name="Kohn T."/>
            <person name="Peeters S.H."/>
            <person name="Heuer A."/>
            <person name="Rast P."/>
            <person name="Oberbeckmann S."/>
            <person name="Bunk B."/>
            <person name="Jeske O."/>
            <person name="Meyerdierks A."/>
            <person name="Storesund J.E."/>
            <person name="Kallscheuer N."/>
            <person name="Luecker S."/>
            <person name="Lage O.M."/>
            <person name="Pohl T."/>
            <person name="Merkel B.J."/>
            <person name="Hornburger P."/>
            <person name="Mueller R.-W."/>
            <person name="Bruemmer F."/>
            <person name="Labrenz M."/>
            <person name="Spormann A.M."/>
            <person name="Op den Camp H."/>
            <person name="Overmann J."/>
            <person name="Amann R."/>
            <person name="Jetten M.S.M."/>
            <person name="Mascher T."/>
            <person name="Medema M.H."/>
            <person name="Devos D.P."/>
            <person name="Kaster A.-K."/>
            <person name="Ovreas L."/>
            <person name="Rohde M."/>
            <person name="Galperin M.Y."/>
            <person name="Jogler C."/>
        </authorList>
    </citation>
    <scope>NUCLEOTIDE SEQUENCE [LARGE SCALE GENOMIC DNA]</scope>
    <source>
        <strain evidence="9 10">FC18</strain>
    </source>
</reference>
<evidence type="ECO:0000256" key="4">
    <source>
        <dbReference type="ARBA" id="ARBA00022840"/>
    </source>
</evidence>
<dbReference type="GO" id="GO:0005737">
    <property type="term" value="C:cytoplasm"/>
    <property type="evidence" value="ECO:0007669"/>
    <property type="project" value="UniProtKB-SubCell"/>
</dbReference>
<dbReference type="PANTHER" id="PTHR22594:SF34">
    <property type="entry name" value="ASPARAGINE--TRNA LIGASE, MITOCHONDRIAL-RELATED"/>
    <property type="match status" value="1"/>
</dbReference>
<dbReference type="CDD" id="cd00776">
    <property type="entry name" value="AsxRS_core"/>
    <property type="match status" value="1"/>
</dbReference>
<accession>A0A5B9PCF1</accession>